<proteinExistence type="predicted"/>
<sequence>MLAIGWDWRADRERVSEMRGEWIDAGKNKTDSTKPVVLYLHGGAYYLCSYKMYRPLLSKIAKVKESH</sequence>
<reference evidence="1 2" key="1">
    <citation type="submission" date="2016-07" db="EMBL/GenBank/DDBJ databases">
        <title>Pervasive Adenine N6-methylation of Active Genes in Fungi.</title>
        <authorList>
            <consortium name="DOE Joint Genome Institute"/>
            <person name="Mondo S.J."/>
            <person name="Dannebaum R.O."/>
            <person name="Kuo R.C."/>
            <person name="Labutti K."/>
            <person name="Haridas S."/>
            <person name="Kuo A."/>
            <person name="Salamov A."/>
            <person name="Ahrendt S.R."/>
            <person name="Lipzen A."/>
            <person name="Sullivan W."/>
            <person name="Andreopoulos W.B."/>
            <person name="Clum A."/>
            <person name="Lindquist E."/>
            <person name="Daum C."/>
            <person name="Ramamoorthy G.K."/>
            <person name="Gryganskyi A."/>
            <person name="Culley D."/>
            <person name="Magnuson J.K."/>
            <person name="James T.Y."/>
            <person name="O'Malley M.A."/>
            <person name="Stajich J.E."/>
            <person name="Spatafora J.W."/>
            <person name="Visel A."/>
            <person name="Grigoriev I.V."/>
        </authorList>
    </citation>
    <scope>NUCLEOTIDE SEQUENCE [LARGE SCALE GENOMIC DNA]</scope>
    <source>
        <strain evidence="1 2">NRRL 2496</strain>
    </source>
</reference>
<evidence type="ECO:0000313" key="1">
    <source>
        <dbReference type="EMBL" id="ORZ00248.1"/>
    </source>
</evidence>
<organism evidence="1 2">
    <name type="scientific">Syncephalastrum racemosum</name>
    <name type="common">Filamentous fungus</name>
    <dbReference type="NCBI Taxonomy" id="13706"/>
    <lineage>
        <taxon>Eukaryota</taxon>
        <taxon>Fungi</taxon>
        <taxon>Fungi incertae sedis</taxon>
        <taxon>Mucoromycota</taxon>
        <taxon>Mucoromycotina</taxon>
        <taxon>Mucoromycetes</taxon>
        <taxon>Mucorales</taxon>
        <taxon>Syncephalastraceae</taxon>
        <taxon>Syncephalastrum</taxon>
    </lineage>
</organism>
<dbReference type="STRING" id="13706.A0A1X2HLP8"/>
<dbReference type="AlphaFoldDB" id="A0A1X2HLP8"/>
<dbReference type="InParanoid" id="A0A1X2HLP8"/>
<dbReference type="OrthoDB" id="408631at2759"/>
<keyword evidence="2" id="KW-1185">Reference proteome</keyword>
<accession>A0A1X2HLP8</accession>
<dbReference type="Proteomes" id="UP000242180">
    <property type="component" value="Unassembled WGS sequence"/>
</dbReference>
<protein>
    <recommendedName>
        <fullName evidence="3">Alpha/beta hydrolase fold-3 domain-containing protein</fullName>
    </recommendedName>
</protein>
<dbReference type="EMBL" id="MCGN01000002">
    <property type="protein sequence ID" value="ORZ00248.1"/>
    <property type="molecule type" value="Genomic_DNA"/>
</dbReference>
<evidence type="ECO:0008006" key="3">
    <source>
        <dbReference type="Google" id="ProtNLM"/>
    </source>
</evidence>
<dbReference type="SUPFAM" id="SSF53474">
    <property type="entry name" value="alpha/beta-Hydrolases"/>
    <property type="match status" value="1"/>
</dbReference>
<dbReference type="Gene3D" id="3.40.50.1820">
    <property type="entry name" value="alpha/beta hydrolase"/>
    <property type="match status" value="1"/>
</dbReference>
<evidence type="ECO:0000313" key="2">
    <source>
        <dbReference type="Proteomes" id="UP000242180"/>
    </source>
</evidence>
<name>A0A1X2HLP8_SYNRA</name>
<dbReference type="InterPro" id="IPR029058">
    <property type="entry name" value="AB_hydrolase_fold"/>
</dbReference>
<comment type="caution">
    <text evidence="1">The sequence shown here is derived from an EMBL/GenBank/DDBJ whole genome shotgun (WGS) entry which is preliminary data.</text>
</comment>
<gene>
    <name evidence="1" type="ORF">BCR43DRAFT_484895</name>
</gene>